<dbReference type="AlphaFoldDB" id="A0A0C2X8D7"/>
<evidence type="ECO:0000313" key="6">
    <source>
        <dbReference type="Proteomes" id="UP000054549"/>
    </source>
</evidence>
<gene>
    <name evidence="5" type="ORF">M378DRAFT_183246</name>
</gene>
<dbReference type="OrthoDB" id="8949486at2759"/>
<evidence type="ECO:0000256" key="3">
    <source>
        <dbReference type="SAM" id="MobiDB-lite"/>
    </source>
</evidence>
<keyword evidence="6" id="KW-1185">Reference proteome</keyword>
<dbReference type="Gene3D" id="1.20.5.170">
    <property type="match status" value="1"/>
</dbReference>
<dbReference type="InterPro" id="IPR045160">
    <property type="entry name" value="ATG16"/>
</dbReference>
<name>A0A0C2X8D7_AMAMK</name>
<dbReference type="CDD" id="cd22887">
    <property type="entry name" value="Atg16_CCD"/>
    <property type="match status" value="1"/>
</dbReference>
<dbReference type="HOGENOM" id="CLU_081023_0_0_1"/>
<dbReference type="GO" id="GO:0000045">
    <property type="term" value="P:autophagosome assembly"/>
    <property type="evidence" value="ECO:0007669"/>
    <property type="project" value="InterPro"/>
</dbReference>
<feature type="region of interest" description="Disordered" evidence="3">
    <location>
        <begin position="221"/>
        <end position="278"/>
    </location>
</feature>
<feature type="coiled-coil region" evidence="2">
    <location>
        <begin position="110"/>
        <end position="211"/>
    </location>
</feature>
<evidence type="ECO:0000256" key="2">
    <source>
        <dbReference type="SAM" id="Coils"/>
    </source>
</evidence>
<reference evidence="5 6" key="1">
    <citation type="submission" date="2014-04" db="EMBL/GenBank/DDBJ databases">
        <title>Evolutionary Origins and Diversification of the Mycorrhizal Mutualists.</title>
        <authorList>
            <consortium name="DOE Joint Genome Institute"/>
            <consortium name="Mycorrhizal Genomics Consortium"/>
            <person name="Kohler A."/>
            <person name="Kuo A."/>
            <person name="Nagy L.G."/>
            <person name="Floudas D."/>
            <person name="Copeland A."/>
            <person name="Barry K.W."/>
            <person name="Cichocki N."/>
            <person name="Veneault-Fourrey C."/>
            <person name="LaButti K."/>
            <person name="Lindquist E.A."/>
            <person name="Lipzen A."/>
            <person name="Lundell T."/>
            <person name="Morin E."/>
            <person name="Murat C."/>
            <person name="Riley R."/>
            <person name="Ohm R."/>
            <person name="Sun H."/>
            <person name="Tunlid A."/>
            <person name="Henrissat B."/>
            <person name="Grigoriev I.V."/>
            <person name="Hibbett D.S."/>
            <person name="Martin F."/>
        </authorList>
    </citation>
    <scope>NUCLEOTIDE SEQUENCE [LARGE SCALE GENOMIC DNA]</scope>
    <source>
        <strain evidence="5 6">Koide BX008</strain>
    </source>
</reference>
<keyword evidence="2" id="KW-0175">Coiled coil</keyword>
<dbReference type="EMBL" id="KN818223">
    <property type="protein sequence ID" value="KIL70622.1"/>
    <property type="molecule type" value="Genomic_DNA"/>
</dbReference>
<dbReference type="InterPro" id="IPR013923">
    <property type="entry name" value="Autophagy-rel_prot_16_dom"/>
</dbReference>
<organism evidence="5 6">
    <name type="scientific">Amanita muscaria (strain Koide BX008)</name>
    <dbReference type="NCBI Taxonomy" id="946122"/>
    <lineage>
        <taxon>Eukaryota</taxon>
        <taxon>Fungi</taxon>
        <taxon>Dikarya</taxon>
        <taxon>Basidiomycota</taxon>
        <taxon>Agaricomycotina</taxon>
        <taxon>Agaricomycetes</taxon>
        <taxon>Agaricomycetidae</taxon>
        <taxon>Agaricales</taxon>
        <taxon>Pluteineae</taxon>
        <taxon>Amanitaceae</taxon>
        <taxon>Amanita</taxon>
    </lineage>
</organism>
<dbReference type="PANTHER" id="PTHR19878:SF8">
    <property type="entry name" value="AUTOPHAGY-RELATED 16, ISOFORM F"/>
    <property type="match status" value="1"/>
</dbReference>
<dbReference type="InParanoid" id="A0A0C2X8D7"/>
<dbReference type="Pfam" id="PF08614">
    <property type="entry name" value="ATG16"/>
    <property type="match status" value="1"/>
</dbReference>
<evidence type="ECO:0000259" key="4">
    <source>
        <dbReference type="Pfam" id="PF08614"/>
    </source>
</evidence>
<feature type="domain" description="Autophagy-related protein 16" evidence="4">
    <location>
        <begin position="10"/>
        <end position="202"/>
    </location>
</feature>
<evidence type="ECO:0000256" key="1">
    <source>
        <dbReference type="ARBA" id="ARBA00005331"/>
    </source>
</evidence>
<sequence length="278" mass="31464">MAEPSWQEQLRLRLVERNAREATFKPIIEQYRRLAQQTKLLKERNTSLLRAVAAVKASGGNAASSGTLEENPVLTAFTQSLELQISSLRDELAAVYKTHGQNAQRLLAMNETLREREEMSRVEAENLRKAKEEITVLRRKVDQHGELMSEKDRTVQILHDEISTLQLELGQIDERNQTLQKDNAKLLQRWLDAKQAEANKLNEANEYYETMRSRDQAVVNWRNGTSSDTPPATQNGVEHTQPSSTAGKGLEKEESRSTMPKDNTPSPSSKTMDLNPNG</sequence>
<proteinExistence type="inferred from homology"/>
<protein>
    <recommendedName>
        <fullName evidence="4">Autophagy-related protein 16 domain-containing protein</fullName>
    </recommendedName>
</protein>
<evidence type="ECO:0000313" key="5">
    <source>
        <dbReference type="EMBL" id="KIL70622.1"/>
    </source>
</evidence>
<dbReference type="STRING" id="946122.A0A0C2X8D7"/>
<accession>A0A0C2X8D7</accession>
<dbReference type="PANTHER" id="PTHR19878">
    <property type="entry name" value="AUTOPHAGY PROTEIN 16-LIKE"/>
    <property type="match status" value="1"/>
</dbReference>
<feature type="compositionally biased region" description="Polar residues" evidence="3">
    <location>
        <begin position="222"/>
        <end position="246"/>
    </location>
</feature>
<dbReference type="Proteomes" id="UP000054549">
    <property type="component" value="Unassembled WGS sequence"/>
</dbReference>
<feature type="compositionally biased region" description="Polar residues" evidence="3">
    <location>
        <begin position="257"/>
        <end position="278"/>
    </location>
</feature>
<comment type="similarity">
    <text evidence="1">Belongs to the ATG16 family.</text>
</comment>